<name>A0A1J1HMI7_9DIPT</name>
<evidence type="ECO:0000313" key="1">
    <source>
        <dbReference type="EMBL" id="CRK87449.1"/>
    </source>
</evidence>
<dbReference type="EMBL" id="CVRI01000004">
    <property type="protein sequence ID" value="CRK87449.1"/>
    <property type="molecule type" value="Genomic_DNA"/>
</dbReference>
<accession>A0A1J1HMI7</accession>
<proteinExistence type="predicted"/>
<sequence>MASARALIVSYFAFNKVQFVCLDNFRVKRLNNERMILRLKLFTLISSQIAGHKKHHKPTEAYQRNVLKGKLNQGHDNNILPYASRSSFSTTKRRGIKENKKVLPDYGKFDTEIKVLCVLCKYVKHP</sequence>
<dbReference type="Proteomes" id="UP000183832">
    <property type="component" value="Unassembled WGS sequence"/>
</dbReference>
<reference evidence="1 2" key="1">
    <citation type="submission" date="2015-04" db="EMBL/GenBank/DDBJ databases">
        <authorList>
            <person name="Syromyatnikov M.Y."/>
            <person name="Popov V.N."/>
        </authorList>
    </citation>
    <scope>NUCLEOTIDE SEQUENCE [LARGE SCALE GENOMIC DNA]</scope>
</reference>
<evidence type="ECO:0000313" key="2">
    <source>
        <dbReference type="Proteomes" id="UP000183832"/>
    </source>
</evidence>
<dbReference type="AlphaFoldDB" id="A0A1J1HMI7"/>
<organism evidence="1 2">
    <name type="scientific">Clunio marinus</name>
    <dbReference type="NCBI Taxonomy" id="568069"/>
    <lineage>
        <taxon>Eukaryota</taxon>
        <taxon>Metazoa</taxon>
        <taxon>Ecdysozoa</taxon>
        <taxon>Arthropoda</taxon>
        <taxon>Hexapoda</taxon>
        <taxon>Insecta</taxon>
        <taxon>Pterygota</taxon>
        <taxon>Neoptera</taxon>
        <taxon>Endopterygota</taxon>
        <taxon>Diptera</taxon>
        <taxon>Nematocera</taxon>
        <taxon>Chironomoidea</taxon>
        <taxon>Chironomidae</taxon>
        <taxon>Clunio</taxon>
    </lineage>
</organism>
<protein>
    <submittedName>
        <fullName evidence="1">CLUMA_CG001250, isoform A</fullName>
    </submittedName>
</protein>
<gene>
    <name evidence="1" type="ORF">CLUMA_CG001250</name>
</gene>
<keyword evidence="2" id="KW-1185">Reference proteome</keyword>